<dbReference type="InterPro" id="IPR000073">
    <property type="entry name" value="AB_hydrolase_1"/>
</dbReference>
<name>A0A1H0SJX9_9ACTN</name>
<dbReference type="SUPFAM" id="SSF53474">
    <property type="entry name" value="alpha/beta-Hydrolases"/>
    <property type="match status" value="1"/>
</dbReference>
<reference evidence="3" key="1">
    <citation type="submission" date="2016-10" db="EMBL/GenBank/DDBJ databases">
        <authorList>
            <person name="Varghese N."/>
            <person name="Submissions S."/>
        </authorList>
    </citation>
    <scope>NUCLEOTIDE SEQUENCE [LARGE SCALE GENOMIC DNA]</scope>
    <source>
        <strain evidence="3">DSM 45843</strain>
    </source>
</reference>
<dbReference type="Proteomes" id="UP000199088">
    <property type="component" value="Unassembled WGS sequence"/>
</dbReference>
<dbReference type="PANTHER" id="PTHR43689">
    <property type="entry name" value="HYDROLASE"/>
    <property type="match status" value="1"/>
</dbReference>
<keyword evidence="3" id="KW-1185">Reference proteome</keyword>
<proteinExistence type="predicted"/>
<evidence type="ECO:0000313" key="2">
    <source>
        <dbReference type="EMBL" id="SDP42081.1"/>
    </source>
</evidence>
<evidence type="ECO:0000259" key="1">
    <source>
        <dbReference type="Pfam" id="PF12697"/>
    </source>
</evidence>
<evidence type="ECO:0000313" key="3">
    <source>
        <dbReference type="Proteomes" id="UP000199088"/>
    </source>
</evidence>
<organism evidence="2 3">
    <name type="scientific">Klenkia soli</name>
    <dbReference type="NCBI Taxonomy" id="1052260"/>
    <lineage>
        <taxon>Bacteria</taxon>
        <taxon>Bacillati</taxon>
        <taxon>Actinomycetota</taxon>
        <taxon>Actinomycetes</taxon>
        <taxon>Geodermatophilales</taxon>
        <taxon>Geodermatophilaceae</taxon>
        <taxon>Klenkia</taxon>
    </lineage>
</organism>
<dbReference type="InterPro" id="IPR029058">
    <property type="entry name" value="AB_hydrolase_fold"/>
</dbReference>
<protein>
    <submittedName>
        <fullName evidence="2">Pimeloyl-ACP methyl ester carboxylesterase</fullName>
    </submittedName>
</protein>
<dbReference type="AlphaFoldDB" id="A0A1H0SJX9"/>
<dbReference type="PRINTS" id="PR00111">
    <property type="entry name" value="ABHYDROLASE"/>
</dbReference>
<dbReference type="RefSeq" id="WP_207500742.1">
    <property type="nucleotide sequence ID" value="NZ_FNIR01000013.1"/>
</dbReference>
<dbReference type="Pfam" id="PF12697">
    <property type="entry name" value="Abhydrolase_6"/>
    <property type="match status" value="1"/>
</dbReference>
<dbReference type="GO" id="GO:0003824">
    <property type="term" value="F:catalytic activity"/>
    <property type="evidence" value="ECO:0007669"/>
    <property type="project" value="UniProtKB-ARBA"/>
</dbReference>
<dbReference type="EMBL" id="FNIR01000013">
    <property type="protein sequence ID" value="SDP42081.1"/>
    <property type="molecule type" value="Genomic_DNA"/>
</dbReference>
<dbReference type="PANTHER" id="PTHR43689:SF8">
    <property type="entry name" value="ALPHA_BETA-HYDROLASES SUPERFAMILY PROTEIN"/>
    <property type="match status" value="1"/>
</dbReference>
<feature type="domain" description="AB hydrolase-1" evidence="1">
    <location>
        <begin position="29"/>
        <end position="251"/>
    </location>
</feature>
<sequence>MPTTTTVTVPTAAGPVPVTLAEQGSGRPVLLLHGGAGPQSVAGFAELLAGTRPARVLTPTHPGFSGTPRPVGLDSIADLAALYVALLGELDLTGITVVGNSIGGWTAAEMALLADPRVGGVVLVDAVGLASDTDPVVDFFSLTMDQVTDLSYADPDRFRLDVDTLPAAAREAMAGNRAALLAYGGTTMADPTLLDRLPAVDRPVLVVWGAADRVVGPSHGEAYARAIPGARLEVIGDAGHLPQLETPDRLAGLVWSVVEGS</sequence>
<dbReference type="STRING" id="1052260.SAMN05660199_03871"/>
<accession>A0A1H0SJX9</accession>
<dbReference type="Gene3D" id="3.40.50.1820">
    <property type="entry name" value="alpha/beta hydrolase"/>
    <property type="match status" value="1"/>
</dbReference>
<gene>
    <name evidence="2" type="ORF">SAMN05660199_03871</name>
</gene>